<dbReference type="Gene3D" id="1.20.120.580">
    <property type="entry name" value="bsu32300-like"/>
    <property type="match status" value="1"/>
</dbReference>
<comment type="caution">
    <text evidence="7">The sequence shown here is derived from an EMBL/GenBank/DDBJ whole genome shotgun (WGS) entry which is preliminary data.</text>
</comment>
<evidence type="ECO:0000256" key="2">
    <source>
        <dbReference type="ARBA" id="ARBA00022649"/>
    </source>
</evidence>
<evidence type="ECO:0000313" key="8">
    <source>
        <dbReference type="Proteomes" id="UP000256373"/>
    </source>
</evidence>
<dbReference type="EMBL" id="QNUL01000006">
    <property type="protein sequence ID" value="REA62041.1"/>
    <property type="molecule type" value="Genomic_DNA"/>
</dbReference>
<keyword evidence="4" id="KW-0547">Nucleotide-binding</keyword>
<comment type="similarity">
    <text evidence="6">Belongs to the HepT RNase toxin family.</text>
</comment>
<dbReference type="PANTHER" id="PTHR34139">
    <property type="entry name" value="UPF0331 PROTEIN MJ0127"/>
    <property type="match status" value="1"/>
</dbReference>
<accession>A0A3D8YCC3</accession>
<dbReference type="RefSeq" id="WP_115830675.1">
    <property type="nucleotide sequence ID" value="NZ_QNUL01000006.1"/>
</dbReference>
<evidence type="ECO:0000256" key="6">
    <source>
        <dbReference type="ARBA" id="ARBA00024207"/>
    </source>
</evidence>
<keyword evidence="8" id="KW-1185">Reference proteome</keyword>
<dbReference type="GO" id="GO:0000166">
    <property type="term" value="F:nucleotide binding"/>
    <property type="evidence" value="ECO:0007669"/>
    <property type="project" value="UniProtKB-KW"/>
</dbReference>
<name>A0A3D8YCC3_9BACT</name>
<evidence type="ECO:0000256" key="1">
    <source>
        <dbReference type="ARBA" id="ARBA00022553"/>
    </source>
</evidence>
<dbReference type="InterPro" id="IPR037038">
    <property type="entry name" value="HepT-like_sf"/>
</dbReference>
<evidence type="ECO:0000256" key="4">
    <source>
        <dbReference type="ARBA" id="ARBA00022741"/>
    </source>
</evidence>
<gene>
    <name evidence="7" type="ORF">DSL64_10285</name>
</gene>
<keyword evidence="5" id="KW-0378">Hydrolase</keyword>
<sequence length="118" mass="13901">MKGANADQVRLLHILEAITYIESFLNNKVKQDLYDDHLVRFAVERQLEIIGEAANHVDENLKLKFPSVEWRRIVGFRNFLTHEYFGIDLELVWDIVQNKIPELKILIQNILAEVYPKL</sequence>
<evidence type="ECO:0000256" key="5">
    <source>
        <dbReference type="ARBA" id="ARBA00022801"/>
    </source>
</evidence>
<dbReference type="InterPro" id="IPR008201">
    <property type="entry name" value="HepT-like"/>
</dbReference>
<protein>
    <submittedName>
        <fullName evidence="7">DUF86 domain-containing protein</fullName>
    </submittedName>
</protein>
<evidence type="ECO:0000256" key="3">
    <source>
        <dbReference type="ARBA" id="ARBA00022722"/>
    </source>
</evidence>
<evidence type="ECO:0000313" key="7">
    <source>
        <dbReference type="EMBL" id="REA62041.1"/>
    </source>
</evidence>
<dbReference type="GO" id="GO:0004540">
    <property type="term" value="F:RNA nuclease activity"/>
    <property type="evidence" value="ECO:0007669"/>
    <property type="project" value="InterPro"/>
</dbReference>
<dbReference type="AlphaFoldDB" id="A0A3D8YCC3"/>
<dbReference type="Proteomes" id="UP000256373">
    <property type="component" value="Unassembled WGS sequence"/>
</dbReference>
<dbReference type="GO" id="GO:0110001">
    <property type="term" value="C:toxin-antitoxin complex"/>
    <property type="evidence" value="ECO:0007669"/>
    <property type="project" value="InterPro"/>
</dbReference>
<keyword evidence="2" id="KW-1277">Toxin-antitoxin system</keyword>
<reference evidence="7 8" key="1">
    <citation type="submission" date="2018-07" db="EMBL/GenBank/DDBJ databases">
        <title>Dyadobacter roseus sp. nov., isolated from rose rhizosphere soil.</title>
        <authorList>
            <person name="Chen L."/>
        </authorList>
    </citation>
    <scope>NUCLEOTIDE SEQUENCE [LARGE SCALE GENOMIC DNA]</scope>
    <source>
        <strain evidence="7 8">RS19</strain>
    </source>
</reference>
<dbReference type="OrthoDB" id="955324at2"/>
<dbReference type="InterPro" id="IPR051813">
    <property type="entry name" value="HepT_RNase_toxin"/>
</dbReference>
<proteinExistence type="inferred from homology"/>
<dbReference type="PANTHER" id="PTHR34139:SF1">
    <property type="entry name" value="RNASE MJ1380-RELATED"/>
    <property type="match status" value="1"/>
</dbReference>
<keyword evidence="1" id="KW-0597">Phosphoprotein</keyword>
<keyword evidence="3" id="KW-0540">Nuclease</keyword>
<dbReference type="GO" id="GO:0016787">
    <property type="term" value="F:hydrolase activity"/>
    <property type="evidence" value="ECO:0007669"/>
    <property type="project" value="UniProtKB-KW"/>
</dbReference>
<organism evidence="7 8">
    <name type="scientific">Dyadobacter luteus</name>
    <dbReference type="NCBI Taxonomy" id="2259619"/>
    <lineage>
        <taxon>Bacteria</taxon>
        <taxon>Pseudomonadati</taxon>
        <taxon>Bacteroidota</taxon>
        <taxon>Cytophagia</taxon>
        <taxon>Cytophagales</taxon>
        <taxon>Spirosomataceae</taxon>
        <taxon>Dyadobacter</taxon>
    </lineage>
</organism>
<dbReference type="Pfam" id="PF01934">
    <property type="entry name" value="HepT-like"/>
    <property type="match status" value="1"/>
</dbReference>